<feature type="region of interest" description="Disordered" evidence="1">
    <location>
        <begin position="469"/>
        <end position="496"/>
    </location>
</feature>
<dbReference type="InterPro" id="IPR049069">
    <property type="entry name" value="MRB1590-like_C"/>
</dbReference>
<protein>
    <submittedName>
        <fullName evidence="5">Predicted protein</fullName>
    </submittedName>
</protein>
<dbReference type="KEGG" id="mpp:MICPUCDRAFT_48538"/>
<evidence type="ECO:0000259" key="3">
    <source>
        <dbReference type="Pfam" id="PF20446"/>
    </source>
</evidence>
<feature type="domain" description="ATPase of the ABC class C-terminal" evidence="2">
    <location>
        <begin position="249"/>
        <end position="467"/>
    </location>
</feature>
<evidence type="ECO:0000313" key="5">
    <source>
        <dbReference type="EMBL" id="EEH53398.1"/>
    </source>
</evidence>
<organism evidence="6">
    <name type="scientific">Micromonas pusilla (strain CCMP1545)</name>
    <name type="common">Picoplanktonic green alga</name>
    <dbReference type="NCBI Taxonomy" id="564608"/>
    <lineage>
        <taxon>Eukaryota</taxon>
        <taxon>Viridiplantae</taxon>
        <taxon>Chlorophyta</taxon>
        <taxon>Mamiellophyceae</taxon>
        <taxon>Mamiellales</taxon>
        <taxon>Mamiellaceae</taxon>
        <taxon>Micromonas</taxon>
    </lineage>
</organism>
<feature type="domain" description="MRB1590-like C-terminal" evidence="4">
    <location>
        <begin position="580"/>
        <end position="674"/>
    </location>
</feature>
<name>C1N3B2_MICPC</name>
<feature type="domain" description="ATPase of the ABC class C-terminal" evidence="2">
    <location>
        <begin position="500"/>
        <end position="542"/>
    </location>
</feature>
<gene>
    <name evidence="5" type="ORF">MICPUCDRAFT_48538</name>
</gene>
<dbReference type="PANTHER" id="PTHR38149:SF1">
    <property type="entry name" value="ATPASE"/>
    <property type="match status" value="1"/>
</dbReference>
<feature type="domain" description="ATPase of the ABC class N-terminal" evidence="3">
    <location>
        <begin position="71"/>
        <end position="240"/>
    </location>
</feature>
<dbReference type="InterPro" id="IPR046833">
    <property type="entry name" value="ABC_N"/>
</dbReference>
<feature type="region of interest" description="Disordered" evidence="1">
    <location>
        <begin position="27"/>
        <end position="69"/>
    </location>
</feature>
<dbReference type="EMBL" id="GG663746">
    <property type="protein sequence ID" value="EEH53398.1"/>
    <property type="molecule type" value="Genomic_DNA"/>
</dbReference>
<keyword evidence="6" id="KW-1185">Reference proteome</keyword>
<dbReference type="OrthoDB" id="189459at2759"/>
<dbReference type="Pfam" id="PF21117">
    <property type="entry name" value="MRB1590_C"/>
    <property type="match status" value="1"/>
</dbReference>
<dbReference type="RefSeq" id="XP_003062579.1">
    <property type="nucleotide sequence ID" value="XM_003062533.1"/>
</dbReference>
<evidence type="ECO:0000259" key="2">
    <source>
        <dbReference type="Pfam" id="PF09818"/>
    </source>
</evidence>
<accession>C1N3B2</accession>
<dbReference type="Pfam" id="PF20446">
    <property type="entry name" value="ABC_N"/>
    <property type="match status" value="1"/>
</dbReference>
<reference evidence="5 6" key="1">
    <citation type="journal article" date="2009" name="Science">
        <title>Green evolution and dynamic adaptations revealed by genomes of the marine picoeukaryotes Micromonas.</title>
        <authorList>
            <person name="Worden A.Z."/>
            <person name="Lee J.H."/>
            <person name="Mock T."/>
            <person name="Rouze P."/>
            <person name="Simmons M.P."/>
            <person name="Aerts A.L."/>
            <person name="Allen A.E."/>
            <person name="Cuvelier M.L."/>
            <person name="Derelle E."/>
            <person name="Everett M.V."/>
            <person name="Foulon E."/>
            <person name="Grimwood J."/>
            <person name="Gundlach H."/>
            <person name="Henrissat B."/>
            <person name="Napoli C."/>
            <person name="McDonald S.M."/>
            <person name="Parker M.S."/>
            <person name="Rombauts S."/>
            <person name="Salamov A."/>
            <person name="Von Dassow P."/>
            <person name="Badger J.H."/>
            <person name="Coutinho P.M."/>
            <person name="Demir E."/>
            <person name="Dubchak I."/>
            <person name="Gentemann C."/>
            <person name="Eikrem W."/>
            <person name="Gready J.E."/>
            <person name="John U."/>
            <person name="Lanier W."/>
            <person name="Lindquist E.A."/>
            <person name="Lucas S."/>
            <person name="Mayer K.F."/>
            <person name="Moreau H."/>
            <person name="Not F."/>
            <person name="Otillar R."/>
            <person name="Panaud O."/>
            <person name="Pangilinan J."/>
            <person name="Paulsen I."/>
            <person name="Piegu B."/>
            <person name="Poliakov A."/>
            <person name="Robbens S."/>
            <person name="Schmutz J."/>
            <person name="Toulza E."/>
            <person name="Wyss T."/>
            <person name="Zelensky A."/>
            <person name="Zhou K."/>
            <person name="Armbrust E.V."/>
            <person name="Bhattacharya D."/>
            <person name="Goodenough U.W."/>
            <person name="Van de Peer Y."/>
            <person name="Grigoriev I.V."/>
        </authorList>
    </citation>
    <scope>NUCLEOTIDE SEQUENCE [LARGE SCALE GENOMIC DNA]</scope>
    <source>
        <strain evidence="5 6">CCMP1545</strain>
    </source>
</reference>
<dbReference type="InterPro" id="IPR019195">
    <property type="entry name" value="ABC_ATPase_put"/>
</dbReference>
<dbReference type="Pfam" id="PF09818">
    <property type="entry name" value="ABC_ATPase"/>
    <property type="match status" value="2"/>
</dbReference>
<feature type="compositionally biased region" description="Gly residues" evidence="1">
    <location>
        <begin position="27"/>
        <end position="43"/>
    </location>
</feature>
<evidence type="ECO:0000259" key="4">
    <source>
        <dbReference type="Pfam" id="PF21117"/>
    </source>
</evidence>
<dbReference type="AlphaFoldDB" id="C1N3B2"/>
<dbReference type="PANTHER" id="PTHR38149">
    <property type="entry name" value="ATPASE"/>
    <property type="match status" value="1"/>
</dbReference>
<dbReference type="Proteomes" id="UP000001876">
    <property type="component" value="Unassembled WGS sequence"/>
</dbReference>
<dbReference type="GeneID" id="9688019"/>
<proteinExistence type="predicted"/>
<evidence type="ECO:0000313" key="6">
    <source>
        <dbReference type="Proteomes" id="UP000001876"/>
    </source>
</evidence>
<dbReference type="eggNOG" id="ENOG502QT9W">
    <property type="taxonomic scope" value="Eukaryota"/>
</dbReference>
<sequence length="951" mass="99075">MYGRGGGGGRGGGRGRGGAGAYYKAKYGGGGRGGGRGGGGGRGADLDDLGGSSHREQAQHAPRGPRGTSADLAATLRRIDGKPYGAYRDILGAWDFGGGAFALVVDRVQSDLFAPPSRARAIVPAAVARFPPELRATPTRRVALADFLARRFHALVTLGGLDRRRGDAGGGWSSAKGGELGVDPPGQHVLARTSVLVNEAGDVEGRFTVALPAAGRSIQGAWAARVLVEALPGVVESALTYFGGVDAAAATRHAESVEDQRSLRAQIRAAGLVAFVRDGAILPRSAGNADTPMTGEGVVAFRSPESLRAAFDLPNSGSVTGMAIRAGVTLVVGGGFHGKSTLLRALELGCYDHVPGDGREFVVCDPTAVKIRAEDGRGVERVDISPFISNLPFGKRTDAFSTPDASGSTSQAANIMEALEVGCEVLLIDEDTAATNFMIRSAEMRRLVSLEKEPITPFIAKVRALADVGPDPDVTGPGPGPGPGDGASGVTPPTGVTPRRVSSILVLGGSGDYFAVADTVICMENYAPRDVTAEAAAIARDAFPPGTIHVDERFGKVAARVPDPSSVDAGARPPKVPTTETILWGDDQREIRLGAVEQLCERGQTRFIAEALAAMARTGCVDGGRTTAEALDALEALIAGGDGMDAVGGTRGDLALPRRFEIAAALNRLRGVRMTQRGRSAHIRVRCSDNVVNDAQPSNTSRGIAIALVSSRFSSASRLSAPRVDGTVVIRALRDASSSSNCSQSPSASGRSARSFLETFSRRSDRSAPIPAGSAATRLPASDSVASFVSALSPAASSSRVTSRGNSDGPIRLSSSVSVFRWTHAHSSTGIAVRSFLASVRRCKFTSVAIDDGSRAILLHDASTFFAAVAIAASPKSFGGSSLSPASRRPTMPVFLHAFSRALAFRRTFCLGDLDDLDVDAAPRSRYFPFSFEPQIPMTTTRRHLGVRVRY</sequence>
<dbReference type="InterPro" id="IPR046834">
    <property type="entry name" value="ABC_ATPase_C"/>
</dbReference>
<evidence type="ECO:0000256" key="1">
    <source>
        <dbReference type="SAM" id="MobiDB-lite"/>
    </source>
</evidence>